<dbReference type="InterPro" id="IPR010218">
    <property type="entry name" value="NADH_DH_suC"/>
</dbReference>
<protein>
    <recommendedName>
        <fullName evidence="3">NADH-quinone oxidoreductase subunit C</fullName>
        <ecNumber evidence="3">7.1.1.-</ecNumber>
    </recommendedName>
    <alternativeName>
        <fullName evidence="3">NADH dehydrogenase I subunit C</fullName>
    </alternativeName>
    <alternativeName>
        <fullName evidence="3">NDH-1 subunit C</fullName>
    </alternativeName>
</protein>
<evidence type="ECO:0000256" key="1">
    <source>
        <dbReference type="ARBA" id="ARBA00007569"/>
    </source>
</evidence>
<dbReference type="Pfam" id="PF00329">
    <property type="entry name" value="Complex1_30kDa"/>
    <property type="match status" value="1"/>
</dbReference>
<comment type="similarity">
    <text evidence="1 3">Belongs to the complex I 30 kDa subunit family.</text>
</comment>
<dbReference type="InterPro" id="IPR001268">
    <property type="entry name" value="NADH_UbQ_OxRdtase_30kDa_su"/>
</dbReference>
<name>A0A4P6EN80_9MICO</name>
<keyword evidence="3" id="KW-0520">NAD</keyword>
<keyword evidence="3" id="KW-0472">Membrane</keyword>
<organism evidence="6 7">
    <name type="scientific">Xylanimonas allomyrinae</name>
    <dbReference type="NCBI Taxonomy" id="2509459"/>
    <lineage>
        <taxon>Bacteria</taxon>
        <taxon>Bacillati</taxon>
        <taxon>Actinomycetota</taxon>
        <taxon>Actinomycetes</taxon>
        <taxon>Micrococcales</taxon>
        <taxon>Promicromonosporaceae</taxon>
        <taxon>Xylanimonas</taxon>
    </lineage>
</organism>
<keyword evidence="3" id="KW-1003">Cell membrane</keyword>
<dbReference type="NCBIfam" id="TIGR01961">
    <property type="entry name" value="NuoC_fam"/>
    <property type="match status" value="1"/>
</dbReference>
<keyword evidence="6" id="KW-0560">Oxidoreductase</keyword>
<dbReference type="Proteomes" id="UP000291758">
    <property type="component" value="Chromosome"/>
</dbReference>
<feature type="domain" description="NADH:ubiquinone oxidoreductase 30kDa subunit" evidence="5">
    <location>
        <begin position="102"/>
        <end position="224"/>
    </location>
</feature>
<dbReference type="NCBIfam" id="NF005856">
    <property type="entry name" value="PRK07785.1"/>
    <property type="match status" value="1"/>
</dbReference>
<comment type="subunit">
    <text evidence="3">NDH-1 is composed of 14 different subunits. Subunits NuoB, C, D, E, F, and G constitute the peripheral sector of the complex.</text>
</comment>
<feature type="compositionally biased region" description="Gly residues" evidence="4">
    <location>
        <begin position="28"/>
        <end position="41"/>
    </location>
</feature>
<dbReference type="HAMAP" id="MF_01357">
    <property type="entry name" value="NDH1_NuoC"/>
    <property type="match status" value="1"/>
</dbReference>
<dbReference type="EC" id="7.1.1.-" evidence="3"/>
<dbReference type="OrthoDB" id="9803286at2"/>
<dbReference type="PANTHER" id="PTHR10884">
    <property type="entry name" value="NADH DEHYDROGENASE UBIQUINONE IRON-SULFUR PROTEIN 3"/>
    <property type="match status" value="1"/>
</dbReference>
<comment type="catalytic activity">
    <reaction evidence="3">
        <text>a quinone + NADH + 5 H(+)(in) = a quinol + NAD(+) + 4 H(+)(out)</text>
        <dbReference type="Rhea" id="RHEA:57888"/>
        <dbReference type="ChEBI" id="CHEBI:15378"/>
        <dbReference type="ChEBI" id="CHEBI:24646"/>
        <dbReference type="ChEBI" id="CHEBI:57540"/>
        <dbReference type="ChEBI" id="CHEBI:57945"/>
        <dbReference type="ChEBI" id="CHEBI:132124"/>
    </reaction>
</comment>
<dbReference type="GO" id="GO:0048038">
    <property type="term" value="F:quinone binding"/>
    <property type="evidence" value="ECO:0007669"/>
    <property type="project" value="UniProtKB-KW"/>
</dbReference>
<keyword evidence="7" id="KW-1185">Reference proteome</keyword>
<evidence type="ECO:0000256" key="4">
    <source>
        <dbReference type="SAM" id="MobiDB-lite"/>
    </source>
</evidence>
<reference evidence="6 7" key="1">
    <citation type="submission" date="2019-01" db="EMBL/GenBank/DDBJ databases">
        <title>Genome sequencing of strain 2JSPR-7.</title>
        <authorList>
            <person name="Heo J."/>
            <person name="Kim S.-J."/>
            <person name="Kim J.-S."/>
            <person name="Hong S.-B."/>
            <person name="Kwon S.-W."/>
        </authorList>
    </citation>
    <scope>NUCLEOTIDE SEQUENCE [LARGE SCALE GENOMIC DNA]</scope>
    <source>
        <strain evidence="6 7">2JSPR-7</strain>
    </source>
</reference>
<gene>
    <name evidence="3" type="primary">nuoC</name>
    <name evidence="6" type="ORF">ET495_15320</name>
</gene>
<evidence type="ECO:0000256" key="2">
    <source>
        <dbReference type="ARBA" id="ARBA00022448"/>
    </source>
</evidence>
<evidence type="ECO:0000313" key="7">
    <source>
        <dbReference type="Proteomes" id="UP000291758"/>
    </source>
</evidence>
<keyword evidence="3" id="KW-0874">Quinone</keyword>
<sequence>MSDDEKALTSTTGSRPQGEVVGARHGLFGNGGSGDTSGFGGTVTPIRFPGAAERPYGGWFDDAVDVLAEVLAAQGIGFGQAIERVVVERQHGAPGPHDELTLWVAREHLLPVVRALRDDQDLRFELSLGVSGVHYPHDAGRELHAVYHLTSVTHGRRLRLEVACPEADPHIPSTTAVYPANDWHERETFDFFGIVFDGHPGLARIEMPDDWPGHPQRKDYPLGGIPVEYKGATVPPPDTRRSYS</sequence>
<dbReference type="SUPFAM" id="SSF143243">
    <property type="entry name" value="Nqo5-like"/>
    <property type="match status" value="1"/>
</dbReference>
<feature type="region of interest" description="Disordered" evidence="4">
    <location>
        <begin position="1"/>
        <end position="41"/>
    </location>
</feature>
<feature type="region of interest" description="Disordered" evidence="4">
    <location>
        <begin position="210"/>
        <end position="244"/>
    </location>
</feature>
<dbReference type="PANTHER" id="PTHR10884:SF14">
    <property type="entry name" value="NADH DEHYDROGENASE [UBIQUINONE] IRON-SULFUR PROTEIN 3, MITOCHONDRIAL"/>
    <property type="match status" value="1"/>
</dbReference>
<proteinExistence type="inferred from homology"/>
<evidence type="ECO:0000259" key="5">
    <source>
        <dbReference type="Pfam" id="PF00329"/>
    </source>
</evidence>
<dbReference type="GO" id="GO:0008137">
    <property type="term" value="F:NADH dehydrogenase (ubiquinone) activity"/>
    <property type="evidence" value="ECO:0007669"/>
    <property type="project" value="InterPro"/>
</dbReference>
<evidence type="ECO:0000256" key="3">
    <source>
        <dbReference type="HAMAP-Rule" id="MF_01357"/>
    </source>
</evidence>
<keyword evidence="3" id="KW-1278">Translocase</keyword>
<comment type="subcellular location">
    <subcellularLocation>
        <location evidence="3">Cell membrane</location>
        <topology evidence="3">Peripheral membrane protein</topology>
        <orientation evidence="3">Cytoplasmic side</orientation>
    </subcellularLocation>
</comment>
<keyword evidence="2 3" id="KW-0813">Transport</keyword>
<evidence type="ECO:0000313" key="6">
    <source>
        <dbReference type="EMBL" id="QAY64350.1"/>
    </source>
</evidence>
<dbReference type="EMBL" id="CP035495">
    <property type="protein sequence ID" value="QAY64350.1"/>
    <property type="molecule type" value="Genomic_DNA"/>
</dbReference>
<comment type="function">
    <text evidence="3">NDH-1 shuttles electrons from NADH, via FMN and iron-sulfur (Fe-S) centers, to quinones in the respiratory chain. The immediate electron acceptor for the enzyme in this species is believed to be a menaquinone. Couples the redox reaction to proton translocation (for every two electrons transferred, four hydrogen ions are translocated across the cytoplasmic membrane), and thus conserves the redox energy in a proton gradient.</text>
</comment>
<dbReference type="KEGG" id="xyl:ET495_15320"/>
<accession>A0A4P6EN80</accession>
<dbReference type="Gene3D" id="3.30.460.80">
    <property type="entry name" value="NADH:ubiquinone oxidoreductase, 30kDa subunit"/>
    <property type="match status" value="1"/>
</dbReference>
<dbReference type="GO" id="GO:0050136">
    <property type="term" value="F:NADH dehydrogenase (quinone) (non-electrogenic) activity"/>
    <property type="evidence" value="ECO:0007669"/>
    <property type="project" value="UniProtKB-UniRule"/>
</dbReference>
<dbReference type="InterPro" id="IPR037232">
    <property type="entry name" value="NADH_quin_OxRdtase_su_C/D-like"/>
</dbReference>
<dbReference type="AlphaFoldDB" id="A0A4P6EN80"/>
<dbReference type="GO" id="GO:0005886">
    <property type="term" value="C:plasma membrane"/>
    <property type="evidence" value="ECO:0007669"/>
    <property type="project" value="UniProtKB-SubCell"/>
</dbReference>
<dbReference type="RefSeq" id="WP_129205502.1">
    <property type="nucleotide sequence ID" value="NZ_CP035495.1"/>
</dbReference>